<evidence type="ECO:0000313" key="6">
    <source>
        <dbReference type="Proteomes" id="UP001596026"/>
    </source>
</evidence>
<keyword evidence="6" id="KW-1185">Reference proteome</keyword>
<evidence type="ECO:0000256" key="3">
    <source>
        <dbReference type="ARBA" id="ARBA00022679"/>
    </source>
</evidence>
<comment type="catalytic activity">
    <reaction evidence="4">
        <text>a 2'-deoxyadenosine in DNA + S-adenosyl-L-methionine = an N(6)-methyl-2'-deoxyadenosine in DNA + S-adenosyl-L-homocysteine + H(+)</text>
        <dbReference type="Rhea" id="RHEA:15197"/>
        <dbReference type="Rhea" id="RHEA-COMP:12418"/>
        <dbReference type="Rhea" id="RHEA-COMP:12419"/>
        <dbReference type="ChEBI" id="CHEBI:15378"/>
        <dbReference type="ChEBI" id="CHEBI:57856"/>
        <dbReference type="ChEBI" id="CHEBI:59789"/>
        <dbReference type="ChEBI" id="CHEBI:90615"/>
        <dbReference type="ChEBI" id="CHEBI:90616"/>
        <dbReference type="EC" id="2.1.1.72"/>
    </reaction>
</comment>
<evidence type="ECO:0000256" key="1">
    <source>
        <dbReference type="ARBA" id="ARBA00011900"/>
    </source>
</evidence>
<proteinExistence type="predicted"/>
<reference evidence="6" key="1">
    <citation type="journal article" date="2019" name="Int. J. Syst. Evol. Microbiol.">
        <title>The Global Catalogue of Microorganisms (GCM) 10K type strain sequencing project: providing services to taxonomists for standard genome sequencing and annotation.</title>
        <authorList>
            <consortium name="The Broad Institute Genomics Platform"/>
            <consortium name="The Broad Institute Genome Sequencing Center for Infectious Disease"/>
            <person name="Wu L."/>
            <person name="Ma J."/>
        </authorList>
    </citation>
    <scope>NUCLEOTIDE SEQUENCE [LARGE SCALE GENOMIC DNA]</scope>
    <source>
        <strain evidence="6">CGMCC 1.19061</strain>
    </source>
</reference>
<protein>
    <recommendedName>
        <fullName evidence="1">site-specific DNA-methyltransferase (adenine-specific)</fullName>
        <ecNumber evidence="1">2.1.1.72</ecNumber>
    </recommendedName>
</protein>
<name>A0ABV9M873_9ENTE</name>
<gene>
    <name evidence="5" type="ORF">ACFO3L_10670</name>
</gene>
<dbReference type="Proteomes" id="UP001596026">
    <property type="component" value="Unassembled WGS sequence"/>
</dbReference>
<keyword evidence="2" id="KW-0489">Methyltransferase</keyword>
<evidence type="ECO:0000313" key="5">
    <source>
        <dbReference type="EMBL" id="MFC4711065.1"/>
    </source>
</evidence>
<dbReference type="EC" id="2.1.1.72" evidence="1"/>
<organism evidence="5 6">
    <name type="scientific">Enterococcus eurekensis</name>
    <dbReference type="NCBI Taxonomy" id="1159753"/>
    <lineage>
        <taxon>Bacteria</taxon>
        <taxon>Bacillati</taxon>
        <taxon>Bacillota</taxon>
        <taxon>Bacilli</taxon>
        <taxon>Lactobacillales</taxon>
        <taxon>Enterococcaceae</taxon>
        <taxon>Enterococcus</taxon>
    </lineage>
</organism>
<dbReference type="InterPro" id="IPR050953">
    <property type="entry name" value="N4_N6_ade-DNA_methylase"/>
</dbReference>
<dbReference type="RefSeq" id="WP_379967240.1">
    <property type="nucleotide sequence ID" value="NZ_JBHSGT010000063.1"/>
</dbReference>
<dbReference type="EMBL" id="JBHSGT010000063">
    <property type="protein sequence ID" value="MFC4711065.1"/>
    <property type="molecule type" value="Genomic_DNA"/>
</dbReference>
<dbReference type="PANTHER" id="PTHR33841">
    <property type="entry name" value="DNA METHYLTRANSFERASE YEEA-RELATED"/>
    <property type="match status" value="1"/>
</dbReference>
<comment type="caution">
    <text evidence="5">The sequence shown here is derived from an EMBL/GenBank/DDBJ whole genome shotgun (WGS) entry which is preliminary data.</text>
</comment>
<dbReference type="PANTHER" id="PTHR33841:SF1">
    <property type="entry name" value="DNA METHYLTRANSFERASE A"/>
    <property type="match status" value="1"/>
</dbReference>
<evidence type="ECO:0000256" key="2">
    <source>
        <dbReference type="ARBA" id="ARBA00022603"/>
    </source>
</evidence>
<keyword evidence="3" id="KW-0808">Transferase</keyword>
<sequence length="212" mass="24362">MDEIVQPKVGLQTGSNDNFIRLWWEVDQTKVKYDTVSIPDSIHSGKKWFPYNKGGSFRRWYGNYDYVVNWENDGQEIRNFVDDNGKQRSVVRNPGFYFKEAITWPLITSGGLSARFREQGSIHDVSGMSAFSGTRINTYYVLGIVNTPIGNNILKVLNPTINSQVGDFQNIPVIFDASNFRIIELVKANIGITKTDWNQFDDRWEFAKHPLI</sequence>
<evidence type="ECO:0000256" key="4">
    <source>
        <dbReference type="ARBA" id="ARBA00047942"/>
    </source>
</evidence>
<accession>A0ABV9M873</accession>